<organism evidence="2 3">
    <name type="scientific">Candidatus Komeilibacteria bacterium RIFCSPLOWO2_02_FULL_48_11</name>
    <dbReference type="NCBI Taxonomy" id="1798553"/>
    <lineage>
        <taxon>Bacteria</taxon>
        <taxon>Candidatus Komeiliibacteriota</taxon>
    </lineage>
</organism>
<dbReference type="InterPro" id="IPR014710">
    <property type="entry name" value="RmlC-like_jellyroll"/>
</dbReference>
<evidence type="ECO:0000313" key="2">
    <source>
        <dbReference type="EMBL" id="OGY91519.1"/>
    </source>
</evidence>
<dbReference type="CDD" id="cd02213">
    <property type="entry name" value="cupin_PMI_typeII_C"/>
    <property type="match status" value="1"/>
</dbReference>
<protein>
    <recommendedName>
        <fullName evidence="1">Mannose-6-phosphate isomerase type II C-terminal domain-containing protein</fullName>
    </recommendedName>
</protein>
<name>A0A1G2BSI2_9BACT</name>
<sequence length="118" mass="13946">MKLQHRDHEDRPWGSFDRFTMSEPVSVKILTIKPNQALSLQYHNHRDEFNRVLKGSAIVILDDTEREVKEGDEYWVPRLMVHRTIAGNDGFQCLELSFGEFDESDIVRLEDRYQRAKP</sequence>
<gene>
    <name evidence="2" type="ORF">A3H70_05325</name>
</gene>
<evidence type="ECO:0000313" key="3">
    <source>
        <dbReference type="Proteomes" id="UP000178109"/>
    </source>
</evidence>
<evidence type="ECO:0000259" key="1">
    <source>
        <dbReference type="Pfam" id="PF01050"/>
    </source>
</evidence>
<dbReference type="PANTHER" id="PTHR46390:SF1">
    <property type="entry name" value="MANNOSE-1-PHOSPHATE GUANYLYLTRANSFERASE"/>
    <property type="match status" value="1"/>
</dbReference>
<dbReference type="SUPFAM" id="SSF51182">
    <property type="entry name" value="RmlC-like cupins"/>
    <property type="match status" value="1"/>
</dbReference>
<proteinExistence type="predicted"/>
<dbReference type="Proteomes" id="UP000178109">
    <property type="component" value="Unassembled WGS sequence"/>
</dbReference>
<dbReference type="PANTHER" id="PTHR46390">
    <property type="entry name" value="MANNOSE-1-PHOSPHATE GUANYLYLTRANSFERASE"/>
    <property type="match status" value="1"/>
</dbReference>
<feature type="domain" description="Mannose-6-phosphate isomerase type II C-terminal" evidence="1">
    <location>
        <begin position="8"/>
        <end position="111"/>
    </location>
</feature>
<dbReference type="InterPro" id="IPR001538">
    <property type="entry name" value="Man6P_isomerase-2_C"/>
</dbReference>
<dbReference type="STRING" id="1798553.A3H70_05325"/>
<dbReference type="GO" id="GO:0009298">
    <property type="term" value="P:GDP-mannose biosynthetic process"/>
    <property type="evidence" value="ECO:0007669"/>
    <property type="project" value="TreeGrafter"/>
</dbReference>
<dbReference type="EMBL" id="MHKO01000044">
    <property type="protein sequence ID" value="OGY91519.1"/>
    <property type="molecule type" value="Genomic_DNA"/>
</dbReference>
<dbReference type="GO" id="GO:0005976">
    <property type="term" value="P:polysaccharide metabolic process"/>
    <property type="evidence" value="ECO:0007669"/>
    <property type="project" value="InterPro"/>
</dbReference>
<dbReference type="InterPro" id="IPR051161">
    <property type="entry name" value="Mannose-6P_isomerase_type2"/>
</dbReference>
<dbReference type="Pfam" id="PF01050">
    <property type="entry name" value="MannoseP_isomer"/>
    <property type="match status" value="1"/>
</dbReference>
<dbReference type="InterPro" id="IPR011051">
    <property type="entry name" value="RmlC_Cupin_sf"/>
</dbReference>
<reference evidence="2 3" key="1">
    <citation type="journal article" date="2016" name="Nat. Commun.">
        <title>Thousands of microbial genomes shed light on interconnected biogeochemical processes in an aquifer system.</title>
        <authorList>
            <person name="Anantharaman K."/>
            <person name="Brown C.T."/>
            <person name="Hug L.A."/>
            <person name="Sharon I."/>
            <person name="Castelle C.J."/>
            <person name="Probst A.J."/>
            <person name="Thomas B.C."/>
            <person name="Singh A."/>
            <person name="Wilkins M.J."/>
            <person name="Karaoz U."/>
            <person name="Brodie E.L."/>
            <person name="Williams K.H."/>
            <person name="Hubbard S.S."/>
            <person name="Banfield J.F."/>
        </authorList>
    </citation>
    <scope>NUCLEOTIDE SEQUENCE [LARGE SCALE GENOMIC DNA]</scope>
</reference>
<dbReference type="GO" id="GO:0004475">
    <property type="term" value="F:mannose-1-phosphate guanylyltransferase (GTP) activity"/>
    <property type="evidence" value="ECO:0007669"/>
    <property type="project" value="TreeGrafter"/>
</dbReference>
<accession>A0A1G2BSI2</accession>
<dbReference type="AlphaFoldDB" id="A0A1G2BSI2"/>
<dbReference type="Gene3D" id="2.60.120.10">
    <property type="entry name" value="Jelly Rolls"/>
    <property type="match status" value="1"/>
</dbReference>
<comment type="caution">
    <text evidence="2">The sequence shown here is derived from an EMBL/GenBank/DDBJ whole genome shotgun (WGS) entry which is preliminary data.</text>
</comment>